<evidence type="ECO:0000313" key="1">
    <source>
        <dbReference type="EMBL" id="MDI5963636.1"/>
    </source>
</evidence>
<organism evidence="2">
    <name type="scientific">Streptantibioticus silvisoli</name>
    <dbReference type="NCBI Taxonomy" id="2705255"/>
    <lineage>
        <taxon>Bacteria</taxon>
        <taxon>Bacillati</taxon>
        <taxon>Actinomycetota</taxon>
        <taxon>Actinomycetes</taxon>
        <taxon>Kitasatosporales</taxon>
        <taxon>Streptomycetaceae</taxon>
        <taxon>Streptantibioticus</taxon>
    </lineage>
</organism>
<protein>
    <submittedName>
        <fullName evidence="2">Uncharacterized protein</fullName>
    </submittedName>
</protein>
<accession>A0AA90GWM5</accession>
<proteinExistence type="predicted"/>
<comment type="caution">
    <text evidence="2">The sequence shown here is derived from an EMBL/GenBank/DDBJ whole genome shotgun (WGS) entry which is preliminary data.</text>
</comment>
<evidence type="ECO:0000313" key="2">
    <source>
        <dbReference type="EMBL" id="MDI5969468.1"/>
    </source>
</evidence>
<dbReference type="AlphaFoldDB" id="A0AA90GWM5"/>
<name>A0AA90GWM5_9ACTN</name>
<gene>
    <name evidence="1" type="ORF">POF43_013070</name>
    <name evidence="2" type="ORF">POF50_008955</name>
</gene>
<evidence type="ECO:0000313" key="3">
    <source>
        <dbReference type="Proteomes" id="UP001156398"/>
    </source>
</evidence>
<sequence length="69" mass="7274">MTATAVARRAESVLTWRTRCCAAGPGPRSLGAATARWGRIEALRVPALRDLPPYNKARGVGLDGVTRGA</sequence>
<dbReference type="Proteomes" id="UP001156398">
    <property type="component" value="Unassembled WGS sequence"/>
</dbReference>
<keyword evidence="3" id="KW-1185">Reference proteome</keyword>
<reference evidence="2 3" key="1">
    <citation type="submission" date="2023-05" db="EMBL/GenBank/DDBJ databases">
        <title>Streptantibioticus silvisoli sp. nov., acidotolerant actinomycetes 1 from pine litter.</title>
        <authorList>
            <person name="Swiecimska M."/>
            <person name="Golinska P."/>
            <person name="Sangal V."/>
            <person name="Wachnowicz B."/>
            <person name="Goodfellow M."/>
        </authorList>
    </citation>
    <scope>NUCLEOTIDE SEQUENCE</scope>
    <source>
        <strain evidence="2">SL13</strain>
        <strain evidence="1 3">SL54</strain>
    </source>
</reference>
<dbReference type="RefSeq" id="WP_271313934.1">
    <property type="nucleotide sequence ID" value="NZ_JAAGKO020000016.1"/>
</dbReference>
<dbReference type="EMBL" id="JABXJJ020000010">
    <property type="protein sequence ID" value="MDI5969468.1"/>
    <property type="molecule type" value="Genomic_DNA"/>
</dbReference>
<dbReference type="EMBL" id="JAAGKO020000016">
    <property type="protein sequence ID" value="MDI5963636.1"/>
    <property type="molecule type" value="Genomic_DNA"/>
</dbReference>